<dbReference type="GeneID" id="97998788"/>
<dbReference type="CDD" id="cd06420">
    <property type="entry name" value="GT2_Chondriotin_Pol_N"/>
    <property type="match status" value="1"/>
</dbReference>
<accession>A0A2N6QTC3</accession>
<dbReference type="GO" id="GO:0016740">
    <property type="term" value="F:transferase activity"/>
    <property type="evidence" value="ECO:0007669"/>
    <property type="project" value="UniProtKB-KW"/>
</dbReference>
<dbReference type="PANTHER" id="PTHR43685:SF3">
    <property type="entry name" value="SLR2126 PROTEIN"/>
    <property type="match status" value="1"/>
</dbReference>
<dbReference type="OrthoDB" id="9815923at2"/>
<protein>
    <submittedName>
        <fullName evidence="2">Glycosyltransferase</fullName>
    </submittedName>
</protein>
<dbReference type="InterPro" id="IPR001173">
    <property type="entry name" value="Glyco_trans_2-like"/>
</dbReference>
<dbReference type="Gene3D" id="3.90.550.10">
    <property type="entry name" value="Spore Coat Polysaccharide Biosynthesis Protein SpsA, Chain A"/>
    <property type="match status" value="1"/>
</dbReference>
<dbReference type="AlphaFoldDB" id="A0A2N6QTC3"/>
<dbReference type="EMBL" id="PNGJ01000001">
    <property type="protein sequence ID" value="PMC25297.1"/>
    <property type="molecule type" value="Genomic_DNA"/>
</dbReference>
<dbReference type="SUPFAM" id="SSF53448">
    <property type="entry name" value="Nucleotide-diphospho-sugar transferases"/>
    <property type="match status" value="1"/>
</dbReference>
<dbReference type="InterPro" id="IPR029044">
    <property type="entry name" value="Nucleotide-diphossugar_trans"/>
</dbReference>
<evidence type="ECO:0000313" key="3">
    <source>
        <dbReference type="Proteomes" id="UP000235564"/>
    </source>
</evidence>
<dbReference type="Proteomes" id="UP000235564">
    <property type="component" value="Unassembled WGS sequence"/>
</dbReference>
<dbReference type="PANTHER" id="PTHR43685">
    <property type="entry name" value="GLYCOSYLTRANSFERASE"/>
    <property type="match status" value="1"/>
</dbReference>
<name>A0A2N6QTC3_9BACT</name>
<dbReference type="Pfam" id="PF00535">
    <property type="entry name" value="Glycos_transf_2"/>
    <property type="match status" value="1"/>
</dbReference>
<dbReference type="InterPro" id="IPR050834">
    <property type="entry name" value="Glycosyltransf_2"/>
</dbReference>
<comment type="caution">
    <text evidence="2">The sequence shown here is derived from an EMBL/GenBank/DDBJ whole genome shotgun (WGS) entry which is preliminary data.</text>
</comment>
<proteinExistence type="predicted"/>
<dbReference type="RefSeq" id="WP_102696234.1">
    <property type="nucleotide sequence ID" value="NZ_CAUPNR010000018.1"/>
</dbReference>
<feature type="domain" description="Glycosyltransferase 2-like" evidence="1">
    <location>
        <begin position="9"/>
        <end position="187"/>
    </location>
</feature>
<keyword evidence="2" id="KW-0808">Transferase</keyword>
<evidence type="ECO:0000313" key="2">
    <source>
        <dbReference type="EMBL" id="PMC25297.1"/>
    </source>
</evidence>
<organism evidence="2 3">
    <name type="scientific">Hoylesella buccalis</name>
    <dbReference type="NCBI Taxonomy" id="28127"/>
    <lineage>
        <taxon>Bacteria</taxon>
        <taxon>Pseudomonadati</taxon>
        <taxon>Bacteroidota</taxon>
        <taxon>Bacteroidia</taxon>
        <taxon>Bacteroidales</taxon>
        <taxon>Prevotellaceae</taxon>
        <taxon>Hoylesella</taxon>
    </lineage>
</organism>
<reference evidence="2 3" key="1">
    <citation type="submission" date="2017-09" db="EMBL/GenBank/DDBJ databases">
        <title>Bacterial strain isolated from the female urinary microbiota.</title>
        <authorList>
            <person name="Thomas-White K."/>
            <person name="Kumar N."/>
            <person name="Forster S."/>
            <person name="Putonti C."/>
            <person name="Lawley T."/>
            <person name="Wolfe A.J."/>
        </authorList>
    </citation>
    <scope>NUCLEOTIDE SEQUENCE [LARGE SCALE GENOMIC DNA]</scope>
    <source>
        <strain evidence="2 3">UMB0536</strain>
    </source>
</reference>
<sequence length="269" mass="31438">MNRNDIKVSMLVSTYNWKEALELCLRSIFAQTVLPFEIVIADDGSREDTRSLIQRLRDESPVPLKHVWQKDKGFRKTKILNKAIVVMTGDYILQIDGDVILSPHFVSDHLDICESNCFVCGSRVKLSEQVSHRILSAKQIRLHWWNISFGYMANSSRSHCLRHLLADRYDRNIAHARGCNMAYWRDDLVRVNGFNEDFIEWGYEDSELAYRLHFSGVRKRTLKMGGVVYHLFHPEASRQNERSNFAELSHVKERLMAWCENGLDQYKKS</sequence>
<gene>
    <name evidence="2" type="ORF">CJ231_00315</name>
</gene>
<evidence type="ECO:0000259" key="1">
    <source>
        <dbReference type="Pfam" id="PF00535"/>
    </source>
</evidence>